<reference evidence="1 2" key="1">
    <citation type="submission" date="2024-05" db="EMBL/GenBank/DDBJ databases">
        <title>Haplotype-resolved chromosome-level genome assembly of Huyou (Citrus changshanensis).</title>
        <authorList>
            <person name="Miao C."/>
            <person name="Chen W."/>
            <person name="Wu Y."/>
            <person name="Wang L."/>
            <person name="Zhao S."/>
            <person name="Grierson D."/>
            <person name="Xu C."/>
            <person name="Chen K."/>
        </authorList>
    </citation>
    <scope>NUCLEOTIDE SEQUENCE [LARGE SCALE GENOMIC DNA]</scope>
    <source>
        <strain evidence="1">01-14</strain>
        <tissue evidence="1">Leaf</tissue>
    </source>
</reference>
<accession>A0AAP0QWV9</accession>
<sequence>MARLKKARKLWIPTRGNKEKQSAYSVSEIRDEYKVPFVQLSSNKVDKAGKSTGSDPCQNFQILKCLKVIEKDKGHGFELGIEAKTHMNCNQPQRIQRGPDKGQFDKEDINGQMSNDFNVLEVNDSMEEDAEGRVNDIENHLGKESCNTQDQPLKNHFRNESEMIVLEKGDQEAGVGNKVLEQDDSKDFYNKDLC</sequence>
<evidence type="ECO:0000313" key="2">
    <source>
        <dbReference type="Proteomes" id="UP001428341"/>
    </source>
</evidence>
<organism evidence="1 2">
    <name type="scientific">Citrus x changshan-huyou</name>
    <dbReference type="NCBI Taxonomy" id="2935761"/>
    <lineage>
        <taxon>Eukaryota</taxon>
        <taxon>Viridiplantae</taxon>
        <taxon>Streptophyta</taxon>
        <taxon>Embryophyta</taxon>
        <taxon>Tracheophyta</taxon>
        <taxon>Spermatophyta</taxon>
        <taxon>Magnoliopsida</taxon>
        <taxon>eudicotyledons</taxon>
        <taxon>Gunneridae</taxon>
        <taxon>Pentapetalae</taxon>
        <taxon>rosids</taxon>
        <taxon>malvids</taxon>
        <taxon>Sapindales</taxon>
        <taxon>Rutaceae</taxon>
        <taxon>Aurantioideae</taxon>
        <taxon>Citrus</taxon>
    </lineage>
</organism>
<protein>
    <submittedName>
        <fullName evidence="1">Uncharacterized protein</fullName>
    </submittedName>
</protein>
<comment type="caution">
    <text evidence="1">The sequence shown here is derived from an EMBL/GenBank/DDBJ whole genome shotgun (WGS) entry which is preliminary data.</text>
</comment>
<gene>
    <name evidence="1" type="ORF">WN944_009400</name>
</gene>
<dbReference type="AlphaFoldDB" id="A0AAP0QWV9"/>
<keyword evidence="2" id="KW-1185">Reference proteome</keyword>
<evidence type="ECO:0000313" key="1">
    <source>
        <dbReference type="EMBL" id="KAK9220976.1"/>
    </source>
</evidence>
<proteinExistence type="predicted"/>
<dbReference type="EMBL" id="JBCGBO010000002">
    <property type="protein sequence ID" value="KAK9220976.1"/>
    <property type="molecule type" value="Genomic_DNA"/>
</dbReference>
<dbReference type="Proteomes" id="UP001428341">
    <property type="component" value="Unassembled WGS sequence"/>
</dbReference>
<name>A0AAP0QWV9_9ROSI</name>